<proteinExistence type="predicted"/>
<comment type="caution">
    <text evidence="1">The sequence shown here is derived from an EMBL/GenBank/DDBJ whole genome shotgun (WGS) entry which is preliminary data.</text>
</comment>
<reference evidence="1 2" key="1">
    <citation type="submission" date="2021-06" db="EMBL/GenBank/DDBJ databases">
        <authorList>
            <person name="Palmer J.M."/>
        </authorList>
    </citation>
    <scope>NUCLEOTIDE SEQUENCE [LARGE SCALE GENOMIC DNA]</scope>
    <source>
        <strain evidence="1 2">GA_2019</strain>
        <tissue evidence="1">Muscle</tissue>
    </source>
</reference>
<dbReference type="Proteomes" id="UP001476798">
    <property type="component" value="Unassembled WGS sequence"/>
</dbReference>
<accession>A0ABV0MR52</accession>
<sequence>MPDCLAHMIANQALISLRSLRLEALTLALVFPDRNQIPPLMSELFLFFLFFGNSGHYFVSWLTGDGVERERARHAAKVNWPGLKPVMAAWDVASIHGLHTLLLRHCCTPH</sequence>
<keyword evidence="2" id="KW-1185">Reference proteome</keyword>
<name>A0ABV0MR52_9TELE</name>
<dbReference type="EMBL" id="JAHRIO010010496">
    <property type="protein sequence ID" value="MEQ2161381.1"/>
    <property type="molecule type" value="Genomic_DNA"/>
</dbReference>
<protein>
    <submittedName>
        <fullName evidence="1">Uncharacterized protein</fullName>
    </submittedName>
</protein>
<evidence type="ECO:0000313" key="2">
    <source>
        <dbReference type="Proteomes" id="UP001476798"/>
    </source>
</evidence>
<organism evidence="1 2">
    <name type="scientific">Goodea atripinnis</name>
    <dbReference type="NCBI Taxonomy" id="208336"/>
    <lineage>
        <taxon>Eukaryota</taxon>
        <taxon>Metazoa</taxon>
        <taxon>Chordata</taxon>
        <taxon>Craniata</taxon>
        <taxon>Vertebrata</taxon>
        <taxon>Euteleostomi</taxon>
        <taxon>Actinopterygii</taxon>
        <taxon>Neopterygii</taxon>
        <taxon>Teleostei</taxon>
        <taxon>Neoteleostei</taxon>
        <taxon>Acanthomorphata</taxon>
        <taxon>Ovalentaria</taxon>
        <taxon>Atherinomorphae</taxon>
        <taxon>Cyprinodontiformes</taxon>
        <taxon>Goodeidae</taxon>
        <taxon>Goodea</taxon>
    </lineage>
</organism>
<evidence type="ECO:0000313" key="1">
    <source>
        <dbReference type="EMBL" id="MEQ2161381.1"/>
    </source>
</evidence>
<gene>
    <name evidence="1" type="ORF">GOODEAATRI_009101</name>
</gene>